<accession>A0A089QEU2</accession>
<dbReference type="RefSeq" id="WP_148311270.1">
    <property type="nucleotide sequence ID" value="NZ_CP003811.1"/>
</dbReference>
<feature type="region of interest" description="Disordered" evidence="1">
    <location>
        <begin position="1"/>
        <end position="71"/>
    </location>
</feature>
<evidence type="ECO:0000256" key="1">
    <source>
        <dbReference type="SAM" id="MobiDB-lite"/>
    </source>
</evidence>
<proteinExistence type="predicted"/>
<evidence type="ECO:0000313" key="2">
    <source>
        <dbReference type="EMBL" id="AIQ93119.1"/>
    </source>
</evidence>
<sequence length="2091" mass="227608">MTTKKGAAAPKKVADKDTARGSGRGGRKTGGLAKPRRRLKAAPDWGADPDPGYRPPSGITEPAADPSIPPKNARLLPLHEVGSRRFEELCLEILKDAHPDIVVRSSLKRTSGVEQFGVDCEGFDADHEPAVVVSCKCYLKVNAWDIRIWVDEFLKHIDGHWSGKKVRIFILAVTHEFNDDNLNDATRKLVARLRQRGIDFKLWNADLVTGLVARDANKVARYFHEAWVEVLARNAGQSVSTVAGSAQFGGADMRRLMEQALDQFAAAGTRQLGPALGGRLTEAVAAVRRGRPSELLRWYEETRGDDTAWRTLRPEVQAEALRAVAVLHIQDGETGPAGPLLDEADRLNPASDPVERALLQRSIGPIGDALALLPNPSTTRGKELKVALLIEAGAIDEAHALAAPIPGSESTEQLLRLRAMIAFLNGNRELALREARSAVGRAPHDFLPRLTRGMIRLNAAMAEGVTPQFGRVPQPINVGLVRDDPAARTLLDGAVADFEAVAGALETSASHGVEVWQLAALLLHPDRREEGVRLARRLLSREPLEPMAVAWANNCNVPRRSGHLRKRLGDVIRNGRGSPAHLVVLATMVASGRHPERGAKVLRRYRGSFPRATEFLDNWRAQFGDRDAGKDDPYAVALCSALHDGDEKPLIEHLLAGDVGTENILSGAEFLASRSAWTGVNRLRSALMKIGTRRTVELAVLAAILAGEAEECLTLLRDIEQSSGGSGLPLPLIHMRIRANEDLGRHQPVIADLQKIRQGDADLAVGRRLLDTYILIGAIPELRNEAERALAAGQLDPERALRVANVLRAHAPNVARRALTSAATEEIRPDLVGPTLSLAADLGDEETRSRMLSLFLAPEREGRGFHAFGSIEELRDFLASGNTTYSANFAKWTSGHVPAAAVMGGDGTTFARLFLAESAHRCNDIGETFPMLLRSGALRAPFGGLAGGLPVLRMDLSAVLLATRLGILTELDAAFSIEVPLSIQPALIEMENRLPNLGTERLAEWEAMLDPARSRLRLADAVPADAISIDDEDHPGAFSVEIVGRLLAQAFVAGRIDRDELDLITERIGPVPAVPGERISSAVATSRSAYALLEAGILDKVLLGAHLHLRTTEAERGRHDLENARASAALRAAITGLRSHISEQLLAGSWTSIALPRNGLPTDLHIETLPFRCLAEVLAAQSEASADAAYWVEDRAVAHGRHAGAIDVFDVLEHLRERRLIDDRRRRTLLRSLRSAGYLFHPVDLDEVQAKVFEAPESDGSLIETPPLQELRRWFALEAQALHFINPNVGMNEEGVAGGEMNHVLKVLGLARRMLERIWNDLAADVRTKRARSSWVWTNLRVDRVQGLPADATPETRRQMLAISIAHTLDLPLMSSLSQGGDIATTFEPFVDWFVAEHLDPLAKADPDAAESVVDVVVAVVGPIVGRTTDIPETDPETVRKFLALRVHRFLQLLPKRWRDRIEDRPGIRKLLDLESAMVLTIADEDQVPVAKLAVACAEAYAQRMESTSVLVEPDRRRGLRLGFWNDGATIKLDLTIGERTVRLEPSVAALLLPEPEARAAALARVDGLTDRLGSIGPDDLKRIARIELADARFEAFSALERNDFHSASGRIGASIRESGKLSLDDIELPSVEAVRSYLRRTAGGSADTWNRLAEEFGTMEAGRRAAGLPLDAPETFLGAYGASPDEPDDDVRRLDASTPLHALLRIQGAVASGGHANAIAAGTGTLLEAVSNLAKLFVALVRHGTATGLGREDWTSLEPSERLQLLWVYADRMTEVLSPPGIGMEPIADWIAGWTRFDLVDQAHMHRQPAWYDLLTHGLNPERFEALLAARALRILPVGEARDQLSAHFRTRLGYTSDQGWFPSLGIARPFSEAPAEVWPASDPLAVFIEAGWFPASHPFAERSDDAMANRLVAEAAGQPDPFIIPVLFSIIDVSKVTPATAGKMRELLDRIEAEAMLEPEVAGASHVLSARGSVAAALGDVDEFRTVLEKQARRAAAKWRDERLAAPLRSSTANAAYEGLVDSAYRHARSVAGDSGAVLRTFALHVAAIVRAWPNCRQAAISTLDAFIRGSSCEDARDAWPVLLKIRSE</sequence>
<dbReference type="EMBL" id="CP003811">
    <property type="protein sequence ID" value="AIQ93119.1"/>
    <property type="molecule type" value="Genomic_DNA"/>
</dbReference>
<dbReference type="eggNOG" id="COG0457">
    <property type="taxonomic scope" value="Bacteria"/>
</dbReference>
<evidence type="ECO:0000313" key="3">
    <source>
        <dbReference type="Proteomes" id="UP000029492"/>
    </source>
</evidence>
<reference evidence="2 3" key="1">
    <citation type="journal article" date="2014" name="PLoS ONE">
        <title>Genome Information of Methylobacterium oryzae, a Plant-Probiotic Methylotroph in the Phyllosphere.</title>
        <authorList>
            <person name="Kwak M.J."/>
            <person name="Jeong H."/>
            <person name="Madhaiyan M."/>
            <person name="Lee Y."/>
            <person name="Sa T.M."/>
            <person name="Oh T.K."/>
            <person name="Kim J.F."/>
        </authorList>
    </citation>
    <scope>NUCLEOTIDE SEQUENCE [LARGE SCALE GENOMIC DNA]</scope>
    <source>
        <strain evidence="2 3">CBMB20</strain>
    </source>
</reference>
<keyword evidence="3" id="KW-1185">Reference proteome</keyword>
<name>A0A089QEU2_9HYPH</name>
<gene>
    <name evidence="2" type="ORF">MOC_5364</name>
</gene>
<dbReference type="Proteomes" id="UP000029492">
    <property type="component" value="Chromosome"/>
</dbReference>
<dbReference type="InterPro" id="IPR011990">
    <property type="entry name" value="TPR-like_helical_dom_sf"/>
</dbReference>
<organism evidence="2 3">
    <name type="scientific">Methylobacterium oryzae CBMB20</name>
    <dbReference type="NCBI Taxonomy" id="693986"/>
    <lineage>
        <taxon>Bacteria</taxon>
        <taxon>Pseudomonadati</taxon>
        <taxon>Pseudomonadota</taxon>
        <taxon>Alphaproteobacteria</taxon>
        <taxon>Hyphomicrobiales</taxon>
        <taxon>Methylobacteriaceae</taxon>
        <taxon>Methylobacterium</taxon>
    </lineage>
</organism>
<dbReference type="Gene3D" id="1.25.40.10">
    <property type="entry name" value="Tetratricopeptide repeat domain"/>
    <property type="match status" value="1"/>
</dbReference>
<dbReference type="KEGG" id="mor:MOC_5364"/>
<dbReference type="HOGENOM" id="CLU_232512_0_0_5"/>
<protein>
    <submittedName>
        <fullName evidence="2">Protein of unassigned function</fullName>
    </submittedName>
</protein>